<protein>
    <submittedName>
        <fullName evidence="1">Uncharacterized protein</fullName>
    </submittedName>
</protein>
<dbReference type="Proteomes" id="UP001210925">
    <property type="component" value="Unassembled WGS sequence"/>
</dbReference>
<organism evidence="1 2">
    <name type="scientific">Boothiomyces macroporosus</name>
    <dbReference type="NCBI Taxonomy" id="261099"/>
    <lineage>
        <taxon>Eukaryota</taxon>
        <taxon>Fungi</taxon>
        <taxon>Fungi incertae sedis</taxon>
        <taxon>Chytridiomycota</taxon>
        <taxon>Chytridiomycota incertae sedis</taxon>
        <taxon>Chytridiomycetes</taxon>
        <taxon>Rhizophydiales</taxon>
        <taxon>Terramycetaceae</taxon>
        <taxon>Boothiomyces</taxon>
    </lineage>
</organism>
<proteinExistence type="predicted"/>
<name>A0AAD5UBY6_9FUNG</name>
<gene>
    <name evidence="1" type="ORF">HK103_004089</name>
</gene>
<accession>A0AAD5UBY6</accession>
<dbReference type="AlphaFoldDB" id="A0AAD5UBY6"/>
<dbReference type="EMBL" id="JADGKB010000311">
    <property type="protein sequence ID" value="KAJ3250095.1"/>
    <property type="molecule type" value="Genomic_DNA"/>
</dbReference>
<sequence>MKRSRSNQEMKNTRYKLDISEERLHLSFPAYFLIWLEWYGKENEKYDIVDRIVVHELRFQLQKGSRNIEGQGKIRRFVWIEEKDENGSIITFGAIFDEYKTEKTSYVAYLESSTHGTSMVKPILRAYAEFISLITKGWILHIWADALKPGETYLFRNALHLPKTSEELREMYSALLKQSKFSGKNYEYQFDMPPLPQFGKKIEEDTIKLFNELQENFSEGIKKLNAQFVNTHCVNLDSRNNPLPTFIPQPFNRYKIESVPNNEDFCKDVSLDFSNKESAVESSKKLIQKLRGYGNGIYFPYDIHCLREKPHFEEYVNRALHSVYDHNIQ</sequence>
<comment type="caution">
    <text evidence="1">The sequence shown here is derived from an EMBL/GenBank/DDBJ whole genome shotgun (WGS) entry which is preliminary data.</text>
</comment>
<keyword evidence="2" id="KW-1185">Reference proteome</keyword>
<evidence type="ECO:0000313" key="1">
    <source>
        <dbReference type="EMBL" id="KAJ3250095.1"/>
    </source>
</evidence>
<reference evidence="1" key="1">
    <citation type="submission" date="2020-05" db="EMBL/GenBank/DDBJ databases">
        <title>Phylogenomic resolution of chytrid fungi.</title>
        <authorList>
            <person name="Stajich J.E."/>
            <person name="Amses K."/>
            <person name="Simmons R."/>
            <person name="Seto K."/>
            <person name="Myers J."/>
            <person name="Bonds A."/>
            <person name="Quandt C.A."/>
            <person name="Barry K."/>
            <person name="Liu P."/>
            <person name="Grigoriev I."/>
            <person name="Longcore J.E."/>
            <person name="James T.Y."/>
        </authorList>
    </citation>
    <scope>NUCLEOTIDE SEQUENCE</scope>
    <source>
        <strain evidence="1">PLAUS21</strain>
    </source>
</reference>
<evidence type="ECO:0000313" key="2">
    <source>
        <dbReference type="Proteomes" id="UP001210925"/>
    </source>
</evidence>